<dbReference type="InterPro" id="IPR025789">
    <property type="entry name" value="DOT1_dom"/>
</dbReference>
<dbReference type="EC" id="2.1.1.360" evidence="3 15"/>
<dbReference type="GO" id="GO:0000077">
    <property type="term" value="P:DNA damage checkpoint signaling"/>
    <property type="evidence" value="ECO:0007669"/>
    <property type="project" value="InterPro"/>
</dbReference>
<keyword evidence="12 15" id="KW-0539">Nucleus</keyword>
<dbReference type="GO" id="GO:0140956">
    <property type="term" value="F:histone H3K79 trimethyltransferase activity"/>
    <property type="evidence" value="ECO:0007669"/>
    <property type="project" value="UniProtKB-EC"/>
</dbReference>
<dbReference type="OrthoDB" id="443402at2759"/>
<evidence type="ECO:0000313" key="19">
    <source>
        <dbReference type="EMBL" id="EPQ63370.1"/>
    </source>
</evidence>
<evidence type="ECO:0000256" key="6">
    <source>
        <dbReference type="ARBA" id="ARBA00022679"/>
    </source>
</evidence>
<keyword evidence="5 15" id="KW-0489">Methyltransferase</keyword>
<proteinExistence type="inferred from homology"/>
<dbReference type="Proteomes" id="UP000053110">
    <property type="component" value="Unassembled WGS sequence"/>
</dbReference>
<feature type="domain" description="DOT1" evidence="18">
    <location>
        <begin position="181"/>
        <end position="506"/>
    </location>
</feature>
<evidence type="ECO:0000256" key="11">
    <source>
        <dbReference type="ARBA" id="ARBA00023163"/>
    </source>
</evidence>
<dbReference type="GO" id="GO:0006281">
    <property type="term" value="P:DNA repair"/>
    <property type="evidence" value="ECO:0007669"/>
    <property type="project" value="InterPro"/>
</dbReference>
<dbReference type="Pfam" id="PF08123">
    <property type="entry name" value="DOT1"/>
    <property type="match status" value="1"/>
</dbReference>
<dbReference type="GO" id="GO:0032259">
    <property type="term" value="P:methylation"/>
    <property type="evidence" value="ECO:0007669"/>
    <property type="project" value="UniProtKB-KW"/>
</dbReference>
<keyword evidence="7 15" id="KW-0949">S-adenosyl-L-methionine</keyword>
<keyword evidence="8" id="KW-0677">Repeat</keyword>
<evidence type="ECO:0000256" key="16">
    <source>
        <dbReference type="PIRSR" id="PIRSR017570-1"/>
    </source>
</evidence>
<evidence type="ECO:0000256" key="7">
    <source>
        <dbReference type="ARBA" id="ARBA00022691"/>
    </source>
</evidence>
<dbReference type="AlphaFoldDB" id="A0A656KGV7"/>
<evidence type="ECO:0000256" key="15">
    <source>
        <dbReference type="PIRNR" id="PIRNR017570"/>
    </source>
</evidence>
<sequence>MSNLFNNKAFAIKATPARIRTERVRGKPKPVPILSKSKSSTTLKEENITPKCIAKNLQTYSKAKLSSVKSSKYECTHDKSKRKLPLRRTPAPQHPLSSDSSDAEYVPDLKTPACTRQKMIKYANKKRKLNLEDAFSVNQSESLEIIHAADITSVDKRPKMDRNEFTAVVMVQVQYPSASQLERYVLIPGDNFNPVQEIINVITNVLELYFSEEQEIPLKGPDNGIIRRLTKAYNLHTKRSSDNNFLKDFKEAVEAYNSSLQRLLKDGSIGKRLDSTQTLPLDMVECILQQVYARTVSPKVNILKQYENGTDNIYGELLPPFISRILAEASLTCEDVFVDLGSGVGNVVLQAALEFGCESWGCEMMLNACTLAEAQSKEFNARCRLWGIKPGRVNLECGDFLENPRILAAMKRADVILVNNQAFTPELNQKLKDLFLDFKNGCRIISLKPFVSTGHQISSRNLWDPANLLDVTEGEYHSGSVSWTDTSGTYYIARKDEKRLHNICEI</sequence>
<gene>
    <name evidence="19" type="ORF">BGT96224_3919</name>
</gene>
<dbReference type="Gene3D" id="3.40.50.150">
    <property type="entry name" value="Vaccinia Virus protein VP39"/>
    <property type="match status" value="1"/>
</dbReference>
<evidence type="ECO:0000256" key="5">
    <source>
        <dbReference type="ARBA" id="ARBA00022603"/>
    </source>
</evidence>
<evidence type="ECO:0000313" key="20">
    <source>
        <dbReference type="Proteomes" id="UP000053110"/>
    </source>
</evidence>
<evidence type="ECO:0000256" key="10">
    <source>
        <dbReference type="ARBA" id="ARBA00023015"/>
    </source>
</evidence>
<feature type="binding site" evidence="16">
    <location>
        <begin position="314"/>
        <end position="317"/>
    </location>
    <ligand>
        <name>S-adenosyl-L-methionine</name>
        <dbReference type="ChEBI" id="CHEBI:59789"/>
    </ligand>
</feature>
<comment type="function">
    <text evidence="1 15">Histone methyltransferase that specifically trimethylates histone H3 to form H3K79me3. This methylation is required for telomere silencing and for the pachytene checkpoint during the meiotic cell cycle by allowing the recruitment of RAD9 to double strand breaks. Nucleosomes are preferred as substrate compared to free histone.</text>
</comment>
<dbReference type="FunFam" id="3.40.50.150:FF:000033">
    <property type="entry name" value="Histone-lysine N-methyltransferase, H3 lysine-79 specific"/>
    <property type="match status" value="1"/>
</dbReference>
<evidence type="ECO:0000259" key="18">
    <source>
        <dbReference type="PROSITE" id="PS51569"/>
    </source>
</evidence>
<dbReference type="GO" id="GO:0005634">
    <property type="term" value="C:nucleus"/>
    <property type="evidence" value="ECO:0007669"/>
    <property type="project" value="UniProtKB-SubCell"/>
</dbReference>
<dbReference type="InterPro" id="IPR030445">
    <property type="entry name" value="H3-K79_meTrfase"/>
</dbReference>
<dbReference type="PANTHER" id="PTHR21451">
    <property type="entry name" value="HISTONE H3 METHYLTRANSFERASE"/>
    <property type="match status" value="1"/>
</dbReference>
<comment type="catalytic activity">
    <reaction evidence="14 15">
        <text>L-lysyl(79)-[histone H3] + 3 S-adenosyl-L-methionine = N(6),N(6),N(6)-trimethyl-L-lysyl(79)-[histone H3] + 3 S-adenosyl-L-homocysteine + 3 H(+)</text>
        <dbReference type="Rhea" id="RHEA:60328"/>
        <dbReference type="Rhea" id="RHEA-COMP:15549"/>
        <dbReference type="Rhea" id="RHEA-COMP:15552"/>
        <dbReference type="ChEBI" id="CHEBI:15378"/>
        <dbReference type="ChEBI" id="CHEBI:29969"/>
        <dbReference type="ChEBI" id="CHEBI:57856"/>
        <dbReference type="ChEBI" id="CHEBI:59789"/>
        <dbReference type="ChEBI" id="CHEBI:61961"/>
        <dbReference type="EC" id="2.1.1.360"/>
    </reaction>
</comment>
<feature type="binding site" evidence="16">
    <location>
        <begin position="399"/>
        <end position="400"/>
    </location>
    <ligand>
        <name>S-adenosyl-L-methionine</name>
        <dbReference type="ChEBI" id="CHEBI:59789"/>
    </ligand>
</feature>
<dbReference type="InterPro" id="IPR021162">
    <property type="entry name" value="Dot1"/>
</dbReference>
<dbReference type="GO" id="GO:0000786">
    <property type="term" value="C:nucleosome"/>
    <property type="evidence" value="ECO:0007669"/>
    <property type="project" value="InterPro"/>
</dbReference>
<dbReference type="EMBL" id="KE375125">
    <property type="protein sequence ID" value="EPQ63370.1"/>
    <property type="molecule type" value="Genomic_DNA"/>
</dbReference>
<feature type="region of interest" description="Disordered" evidence="17">
    <location>
        <begin position="71"/>
        <end position="104"/>
    </location>
</feature>
<dbReference type="Gene3D" id="1.10.260.170">
    <property type="match status" value="1"/>
</dbReference>
<dbReference type="CDD" id="cd02440">
    <property type="entry name" value="AdoMet_MTases"/>
    <property type="match status" value="1"/>
</dbReference>
<evidence type="ECO:0000256" key="8">
    <source>
        <dbReference type="ARBA" id="ARBA00022737"/>
    </source>
</evidence>
<evidence type="ECO:0000256" key="4">
    <source>
        <dbReference type="ARBA" id="ARBA00020987"/>
    </source>
</evidence>
<keyword evidence="10 15" id="KW-0805">Transcription regulation</keyword>
<keyword evidence="9 15" id="KW-0156">Chromatin regulator</keyword>
<name>A0A656KGV7_BLUGR</name>
<feature type="region of interest" description="Disordered" evidence="17">
    <location>
        <begin position="23"/>
        <end position="42"/>
    </location>
</feature>
<reference evidence="20" key="1">
    <citation type="journal article" date="2013" name="Nat. Genet.">
        <title>The wheat powdery mildew genome shows the unique evolution of an obligate biotroph.</title>
        <authorList>
            <person name="Wicker T."/>
            <person name="Oberhaensli S."/>
            <person name="Parlange F."/>
            <person name="Buchmann J.P."/>
            <person name="Shatalina M."/>
            <person name="Roffler S."/>
            <person name="Ben-David R."/>
            <person name="Dolezel J."/>
            <person name="Simkova H."/>
            <person name="Schulze-Lefert P."/>
            <person name="Spanu P.D."/>
            <person name="Bruggmann R."/>
            <person name="Amselem J."/>
            <person name="Quesneville H."/>
            <person name="Ver Loren van Themaat E."/>
            <person name="Paape T."/>
            <person name="Shimizu K.K."/>
            <person name="Keller B."/>
        </authorList>
    </citation>
    <scope>NUCLEOTIDE SEQUENCE [LARGE SCALE GENOMIC DNA]</scope>
    <source>
        <strain evidence="20">96224</strain>
    </source>
</reference>
<dbReference type="GO" id="GO:0000781">
    <property type="term" value="C:chromosome, telomeric region"/>
    <property type="evidence" value="ECO:0007669"/>
    <property type="project" value="GOC"/>
</dbReference>
<evidence type="ECO:0000256" key="14">
    <source>
        <dbReference type="ARBA" id="ARBA00047770"/>
    </source>
</evidence>
<dbReference type="PANTHER" id="PTHR21451:SF0">
    <property type="entry name" value="HISTONE-LYSINE N-METHYLTRANSFERASE, H3 LYSINE-79 SPECIFIC"/>
    <property type="match status" value="1"/>
</dbReference>
<organism evidence="19 20">
    <name type="scientific">Blumeria graminis f. sp. tritici 96224</name>
    <dbReference type="NCBI Taxonomy" id="1268274"/>
    <lineage>
        <taxon>Eukaryota</taxon>
        <taxon>Fungi</taxon>
        <taxon>Dikarya</taxon>
        <taxon>Ascomycota</taxon>
        <taxon>Pezizomycotina</taxon>
        <taxon>Leotiomycetes</taxon>
        <taxon>Erysiphales</taxon>
        <taxon>Erysiphaceae</taxon>
        <taxon>Blumeria</taxon>
    </lineage>
</organism>
<feature type="binding site" evidence="16">
    <location>
        <position position="363"/>
    </location>
    <ligand>
        <name>S-adenosyl-L-methionine</name>
        <dbReference type="ChEBI" id="CHEBI:59789"/>
    </ligand>
</feature>
<dbReference type="GO" id="GO:0042393">
    <property type="term" value="F:histone binding"/>
    <property type="evidence" value="ECO:0007669"/>
    <property type="project" value="InterPro"/>
</dbReference>
<protein>
    <recommendedName>
        <fullName evidence="4 15">Histone-lysine N-methyltransferase, H3 lysine-79 specific</fullName>
        <ecNumber evidence="3 15">2.1.1.360</ecNumber>
    </recommendedName>
    <alternativeName>
        <fullName evidence="13 15">Histone H3-K79 methyltransferase</fullName>
    </alternativeName>
</protein>
<evidence type="ECO:0000256" key="9">
    <source>
        <dbReference type="ARBA" id="ARBA00022853"/>
    </source>
</evidence>
<dbReference type="GO" id="GO:0031509">
    <property type="term" value="P:subtelomeric heterochromatin formation"/>
    <property type="evidence" value="ECO:0007669"/>
    <property type="project" value="InterPro"/>
</dbReference>
<dbReference type="PROSITE" id="PS51569">
    <property type="entry name" value="DOT1"/>
    <property type="match status" value="1"/>
</dbReference>
<evidence type="ECO:0000256" key="17">
    <source>
        <dbReference type="SAM" id="MobiDB-lite"/>
    </source>
</evidence>
<evidence type="ECO:0000256" key="2">
    <source>
        <dbReference type="ARBA" id="ARBA00004123"/>
    </source>
</evidence>
<evidence type="ECO:0000256" key="13">
    <source>
        <dbReference type="ARBA" id="ARBA00029821"/>
    </source>
</evidence>
<comment type="subcellular location">
    <subcellularLocation>
        <location evidence="2 15">Nucleus</location>
    </subcellularLocation>
</comment>
<evidence type="ECO:0000256" key="3">
    <source>
        <dbReference type="ARBA" id="ARBA00012190"/>
    </source>
</evidence>
<accession>A0A656KGV7</accession>
<dbReference type="SUPFAM" id="SSF53335">
    <property type="entry name" value="S-adenosyl-L-methionine-dependent methyltransferases"/>
    <property type="match status" value="1"/>
</dbReference>
<keyword evidence="6 15" id="KW-0808">Transferase</keyword>
<evidence type="ECO:0000256" key="12">
    <source>
        <dbReference type="ARBA" id="ARBA00023242"/>
    </source>
</evidence>
<comment type="similarity">
    <text evidence="15">Belongs to the class I-like SAM-binding methyltransferase superfamily. DOT1 family.</text>
</comment>
<keyword evidence="11 15" id="KW-0804">Transcription</keyword>
<evidence type="ECO:0000256" key="1">
    <source>
        <dbReference type="ARBA" id="ARBA00003482"/>
    </source>
</evidence>
<dbReference type="InterPro" id="IPR029063">
    <property type="entry name" value="SAM-dependent_MTases_sf"/>
</dbReference>
<dbReference type="PIRSF" id="PIRSF017570">
    <property type="entry name" value="Histone_H3-K79_MeTrfase"/>
    <property type="match status" value="1"/>
</dbReference>
<feature type="binding site" evidence="16">
    <location>
        <begin position="337"/>
        <end position="346"/>
    </location>
    <ligand>
        <name>S-adenosyl-L-methionine</name>
        <dbReference type="ChEBI" id="CHEBI:59789"/>
    </ligand>
</feature>